<protein>
    <submittedName>
        <fullName evidence="2">TNXB protein</fullName>
    </submittedName>
</protein>
<evidence type="ECO:0000259" key="1">
    <source>
        <dbReference type="PROSITE" id="PS50879"/>
    </source>
</evidence>
<dbReference type="InterPro" id="IPR036397">
    <property type="entry name" value="RNaseH_sf"/>
</dbReference>
<dbReference type="GO" id="GO:0003676">
    <property type="term" value="F:nucleic acid binding"/>
    <property type="evidence" value="ECO:0007669"/>
    <property type="project" value="InterPro"/>
</dbReference>
<evidence type="ECO:0000313" key="2">
    <source>
        <dbReference type="EMBL" id="CAE7461183.1"/>
    </source>
</evidence>
<proteinExistence type="predicted"/>
<reference evidence="2" key="1">
    <citation type="submission" date="2021-02" db="EMBL/GenBank/DDBJ databases">
        <authorList>
            <person name="Dougan E. K."/>
            <person name="Rhodes N."/>
            <person name="Thang M."/>
            <person name="Chan C."/>
        </authorList>
    </citation>
    <scope>NUCLEOTIDE SEQUENCE</scope>
</reference>
<keyword evidence="3" id="KW-1185">Reference proteome</keyword>
<feature type="domain" description="RNase H type-1" evidence="1">
    <location>
        <begin position="1"/>
        <end position="46"/>
    </location>
</feature>
<dbReference type="SUPFAM" id="SSF56219">
    <property type="entry name" value="DNase I-like"/>
    <property type="match status" value="1"/>
</dbReference>
<evidence type="ECO:0000313" key="3">
    <source>
        <dbReference type="Proteomes" id="UP000601435"/>
    </source>
</evidence>
<organism evidence="2 3">
    <name type="scientific">Symbiodinium necroappetens</name>
    <dbReference type="NCBI Taxonomy" id="1628268"/>
    <lineage>
        <taxon>Eukaryota</taxon>
        <taxon>Sar</taxon>
        <taxon>Alveolata</taxon>
        <taxon>Dinophyceae</taxon>
        <taxon>Suessiales</taxon>
        <taxon>Symbiodiniaceae</taxon>
        <taxon>Symbiodinium</taxon>
    </lineage>
</organism>
<dbReference type="InterPro" id="IPR036691">
    <property type="entry name" value="Endo/exonu/phosph_ase_sf"/>
</dbReference>
<name>A0A812S335_9DINO</name>
<dbReference type="Proteomes" id="UP000601435">
    <property type="component" value="Unassembled WGS sequence"/>
</dbReference>
<dbReference type="Gene3D" id="3.60.10.10">
    <property type="entry name" value="Endonuclease/exonuclease/phosphatase"/>
    <property type="match status" value="1"/>
</dbReference>
<dbReference type="GO" id="GO:0004523">
    <property type="term" value="F:RNA-DNA hybrid ribonuclease activity"/>
    <property type="evidence" value="ECO:0007669"/>
    <property type="project" value="InterPro"/>
</dbReference>
<dbReference type="InterPro" id="IPR005135">
    <property type="entry name" value="Endo/exonuclease/phosphatase"/>
</dbReference>
<accession>A0A812S335</accession>
<dbReference type="OrthoDB" id="425681at2759"/>
<sequence>MSELVHHLSMFAQATPGVSASYAHVKGHSGDPWNDLADFVAKTASSHQHTWPAPPNDLCVALCQQDISWLAPEQDARVHHALPCLDGALVWAPPLPGGNLISPENLVPTTSAEGAAATDCATFQACFATINVQSLSKKCQYIEEQLHARSINVACLQETKLPGGTLTSKHYLRLHTHADSHWGVAVWIHRKLGLCRSGDAVLTADENDVAILHEDPRLIALLVTIGEVRVGILSGHCPHAHRAEERDAFLKTVGPLLQRVKHANLVIGGFDLNGRVPISFSGVSGNLEFGDPDEAGWHFASLLAEGGMWIPSMYHCGDSATYTHPNGQQHRIDYVFLGGQAVVEKARSEVDDSFDNGSPQEDHKLLTLSLQGMLDASGRVRHRAKLWRDILIRAFAQWKVAGEGHHGAAKILQRVKKAGMGGAKTRPLSRPLPMLLHPDSGMTIATRKQRDQVWMLHFGKQEQGSATNIDDFLAEAQWSCYDGNVIWDVGYLPSYLDIEKVLHDIPRNKAAGLDNIPGEVLKAAPAAAARALLPLFVKSMLTQHQPVQWRGGVLFEAFKRSGLQSSVDNYRSLFVSSYVAKAYHRVVRNKAQQYSRDEMHPLHLGSKKLAPVTFAALFVLSHFRRCHSRHRSASVLYLDTSAAYYRIVRELAVGDIRADDTVLRLFHRFGLSGDDVQELLETVQAGGMMAQAGAPEALQQVVKDIHLHTWFVTRSSWSAGNGPWKDETTVIAMILKVLQKHPLYFAEEVEILDKAKEDVEALDDDDVADSCVPGTPGLLQRVLSDDRAWHRPVEDQAVSARTADLSLQSFQSEWESHDWAGLLKLCKDECVTPEGAPVILDLKWEASSVKPSGAQEVEAAFDDPTCFVPSQVRALCRQALQGLVKEIQAPATFWASPFGLIFKSLRAAVQP</sequence>
<dbReference type="PROSITE" id="PS50879">
    <property type="entry name" value="RNASE_H_1"/>
    <property type="match status" value="1"/>
</dbReference>
<gene>
    <name evidence="2" type="primary">TNXB</name>
    <name evidence="2" type="ORF">SNEC2469_LOCUS12897</name>
</gene>
<dbReference type="Pfam" id="PF03372">
    <property type="entry name" value="Exo_endo_phos"/>
    <property type="match status" value="1"/>
</dbReference>
<dbReference type="PANTHER" id="PTHR19446">
    <property type="entry name" value="REVERSE TRANSCRIPTASES"/>
    <property type="match status" value="1"/>
</dbReference>
<dbReference type="AlphaFoldDB" id="A0A812S335"/>
<dbReference type="InterPro" id="IPR002156">
    <property type="entry name" value="RNaseH_domain"/>
</dbReference>
<comment type="caution">
    <text evidence="2">The sequence shown here is derived from an EMBL/GenBank/DDBJ whole genome shotgun (WGS) entry which is preliminary data.</text>
</comment>
<dbReference type="Gene3D" id="3.30.420.10">
    <property type="entry name" value="Ribonuclease H-like superfamily/Ribonuclease H"/>
    <property type="match status" value="1"/>
</dbReference>
<dbReference type="EMBL" id="CAJNJA010020523">
    <property type="protein sequence ID" value="CAE7461183.1"/>
    <property type="molecule type" value="Genomic_DNA"/>
</dbReference>